<gene>
    <name evidence="1" type="ORF">GCM10009836_45370</name>
</gene>
<dbReference type="PANTHER" id="PTHR13754">
    <property type="entry name" value="METALLO-BETA-LACTAMASE SUPERFAMILY PROTEIN"/>
    <property type="match status" value="1"/>
</dbReference>
<dbReference type="Proteomes" id="UP001500449">
    <property type="component" value="Unassembled WGS sequence"/>
</dbReference>
<organism evidence="1 2">
    <name type="scientific">Pseudonocardia ailaonensis</name>
    <dbReference type="NCBI Taxonomy" id="367279"/>
    <lineage>
        <taxon>Bacteria</taxon>
        <taxon>Bacillati</taxon>
        <taxon>Actinomycetota</taxon>
        <taxon>Actinomycetes</taxon>
        <taxon>Pseudonocardiales</taxon>
        <taxon>Pseudonocardiaceae</taxon>
        <taxon>Pseudonocardia</taxon>
    </lineage>
</organism>
<evidence type="ECO:0000313" key="2">
    <source>
        <dbReference type="Proteomes" id="UP001500449"/>
    </source>
</evidence>
<dbReference type="SUPFAM" id="SSF56281">
    <property type="entry name" value="Metallo-hydrolase/oxidoreductase"/>
    <property type="match status" value="1"/>
</dbReference>
<evidence type="ECO:0000313" key="1">
    <source>
        <dbReference type="EMBL" id="GAA1860148.1"/>
    </source>
</evidence>
<dbReference type="Pfam" id="PF23023">
    <property type="entry name" value="Anti-Pycsar_Apyc1"/>
    <property type="match status" value="1"/>
</dbReference>
<dbReference type="InterPro" id="IPR036866">
    <property type="entry name" value="RibonucZ/Hydroxyglut_hydro"/>
</dbReference>
<dbReference type="Gene3D" id="3.60.15.10">
    <property type="entry name" value="Ribonuclease Z/Hydroxyacylglutathione hydrolase-like"/>
    <property type="match status" value="1"/>
</dbReference>
<protein>
    <submittedName>
        <fullName evidence="1">MBL fold metallo-hydrolase</fullName>
    </submittedName>
</protein>
<dbReference type="EMBL" id="BAAAQK010000018">
    <property type="protein sequence ID" value="GAA1860148.1"/>
    <property type="molecule type" value="Genomic_DNA"/>
</dbReference>
<dbReference type="RefSeq" id="WP_344420513.1">
    <property type="nucleotide sequence ID" value="NZ_BAAAQK010000018.1"/>
</dbReference>
<name>A0ABN2NBE3_9PSEU</name>
<comment type="caution">
    <text evidence="1">The sequence shown here is derived from an EMBL/GenBank/DDBJ whole genome shotgun (WGS) entry which is preliminary data.</text>
</comment>
<dbReference type="InterPro" id="IPR041712">
    <property type="entry name" value="DHPS-like_MBL-fold"/>
</dbReference>
<sequence length="320" mass="34381">MGTAGECDAARITVLDENFVDILLTDSPGTTHFGMDQQFDVNYGEILAENGICFLVETLHAGRWSRTLFDAGLTSTAVLHNAAVMGVDLQTLDHIVISHGHPDHFGGLEGILAHRERESTVVIHPDAFDPRYIVKPHKVLPFFNRGLSRAGIERNGGRLVEAREPLPLAPGVFSSGSIPRSAVFEQEPPKGRLCIHDGAVREDEIDDHQIMVVAVKDVGAIVMDPCGHAGVISSVHYGLELSGATRLAAVLGGFHTGHPHVSKARVDRTANELLGLGPTMIAPMHCSGFPMKAAVYQRDPKVFTQATAGTVLEFGAVPQK</sequence>
<proteinExistence type="predicted"/>
<dbReference type="CDD" id="cd07713">
    <property type="entry name" value="DHPS-like_MBL-fold"/>
    <property type="match status" value="1"/>
</dbReference>
<reference evidence="1 2" key="1">
    <citation type="journal article" date="2019" name="Int. J. Syst. Evol. Microbiol.">
        <title>The Global Catalogue of Microorganisms (GCM) 10K type strain sequencing project: providing services to taxonomists for standard genome sequencing and annotation.</title>
        <authorList>
            <consortium name="The Broad Institute Genomics Platform"/>
            <consortium name="The Broad Institute Genome Sequencing Center for Infectious Disease"/>
            <person name="Wu L."/>
            <person name="Ma J."/>
        </authorList>
    </citation>
    <scope>NUCLEOTIDE SEQUENCE [LARGE SCALE GENOMIC DNA]</scope>
    <source>
        <strain evidence="1 2">JCM 16009</strain>
    </source>
</reference>
<dbReference type="InterPro" id="IPR052926">
    <property type="entry name" value="Metallo-beta-lactamase_dom"/>
</dbReference>
<keyword evidence="2" id="KW-1185">Reference proteome</keyword>
<dbReference type="PANTHER" id="PTHR13754:SF13">
    <property type="entry name" value="METALLO-BETA-LACTAMASE SUPERFAMILY PROTEIN (AFU_ORTHOLOGUE AFUA_3G07630)"/>
    <property type="match status" value="1"/>
</dbReference>
<accession>A0ABN2NBE3</accession>